<evidence type="ECO:0000256" key="2">
    <source>
        <dbReference type="SAM" id="SignalP"/>
    </source>
</evidence>
<dbReference type="RefSeq" id="WP_132631446.1">
    <property type="nucleotide sequence ID" value="NZ_SMLD01000041.1"/>
</dbReference>
<evidence type="ECO:0000313" key="4">
    <source>
        <dbReference type="Proteomes" id="UP000295136"/>
    </source>
</evidence>
<comment type="caution">
    <text evidence="3">The sequence shown here is derived from an EMBL/GenBank/DDBJ whole genome shotgun (WGS) entry which is preliminary data.</text>
</comment>
<evidence type="ECO:0008006" key="5">
    <source>
        <dbReference type="Google" id="ProtNLM"/>
    </source>
</evidence>
<evidence type="ECO:0000256" key="1">
    <source>
        <dbReference type="SAM" id="MobiDB-lite"/>
    </source>
</evidence>
<evidence type="ECO:0000313" key="3">
    <source>
        <dbReference type="EMBL" id="TDE52794.1"/>
    </source>
</evidence>
<keyword evidence="4" id="KW-1185">Reference proteome</keyword>
<dbReference type="Proteomes" id="UP000295136">
    <property type="component" value="Unassembled WGS sequence"/>
</dbReference>
<dbReference type="AlphaFoldDB" id="A0A4R5FJ27"/>
<protein>
    <recommendedName>
        <fullName evidence="5">DUF1795 domain-containing protein</fullName>
    </recommendedName>
</protein>
<feature type="region of interest" description="Disordered" evidence="1">
    <location>
        <begin position="72"/>
        <end position="97"/>
    </location>
</feature>
<feature type="chain" id="PRO_5020229685" description="DUF1795 domain-containing protein" evidence="2">
    <location>
        <begin position="34"/>
        <end position="212"/>
    </location>
</feature>
<gene>
    <name evidence="3" type="ORF">E1295_17860</name>
</gene>
<sequence>MSRIVSHRLGLALTGAALSAALGLTGGPAAALAAPTDGPAAAATVNDGPPLRTAYLSFDELPDVGVPWVKRTDHSTDDGTPDWRHSRETSATEQTADGWTFAETSRISKHLSMEDAHYYADHAALLEIARETGGIGGSDPMEFEKISTVGGVDVYHIKYYVWGHYTHDAVEFIARNGLYTFRFSLQLPKGHTALPDLAPTIAGVQSNLNELP</sequence>
<keyword evidence="2" id="KW-0732">Signal</keyword>
<accession>A0A4R5FJ27</accession>
<organism evidence="3 4">
    <name type="scientific">Nonomuraea mesophila</name>
    <dbReference type="NCBI Taxonomy" id="2530382"/>
    <lineage>
        <taxon>Bacteria</taxon>
        <taxon>Bacillati</taxon>
        <taxon>Actinomycetota</taxon>
        <taxon>Actinomycetes</taxon>
        <taxon>Streptosporangiales</taxon>
        <taxon>Streptosporangiaceae</taxon>
        <taxon>Nonomuraea</taxon>
    </lineage>
</organism>
<name>A0A4R5FJ27_9ACTN</name>
<reference evidence="3 4" key="1">
    <citation type="submission" date="2019-03" db="EMBL/GenBank/DDBJ databases">
        <title>Draft genome sequences of novel Actinobacteria.</title>
        <authorList>
            <person name="Sahin N."/>
            <person name="Ay H."/>
            <person name="Saygin H."/>
        </authorList>
    </citation>
    <scope>NUCLEOTIDE SEQUENCE [LARGE SCALE GENOMIC DNA]</scope>
    <source>
        <strain evidence="3 4">6K102</strain>
    </source>
</reference>
<feature type="compositionally biased region" description="Basic and acidic residues" evidence="1">
    <location>
        <begin position="72"/>
        <end position="90"/>
    </location>
</feature>
<proteinExistence type="predicted"/>
<dbReference type="EMBL" id="SMLD01000041">
    <property type="protein sequence ID" value="TDE52794.1"/>
    <property type="molecule type" value="Genomic_DNA"/>
</dbReference>
<feature type="signal peptide" evidence="2">
    <location>
        <begin position="1"/>
        <end position="33"/>
    </location>
</feature>